<dbReference type="Pfam" id="PF12643">
    <property type="entry name" value="MazG-like"/>
    <property type="match status" value="1"/>
</dbReference>
<dbReference type="PANTHER" id="PTHR46523:SF1">
    <property type="entry name" value="DCTP PYROPHOSPHATASE 1"/>
    <property type="match status" value="1"/>
</dbReference>
<dbReference type="AlphaFoldDB" id="A0A9X2J639"/>
<evidence type="ECO:0000313" key="1">
    <source>
        <dbReference type="EMBL" id="MCO1335863.1"/>
    </source>
</evidence>
<evidence type="ECO:0000313" key="2">
    <source>
        <dbReference type="Proteomes" id="UP001139028"/>
    </source>
</evidence>
<dbReference type="SUPFAM" id="SSF101386">
    <property type="entry name" value="all-alpha NTP pyrophosphatases"/>
    <property type="match status" value="1"/>
</dbReference>
<organism evidence="1 2">
    <name type="scientific">Microbulbifer okhotskensis</name>
    <dbReference type="NCBI Taxonomy" id="2926617"/>
    <lineage>
        <taxon>Bacteria</taxon>
        <taxon>Pseudomonadati</taxon>
        <taxon>Pseudomonadota</taxon>
        <taxon>Gammaproteobacteria</taxon>
        <taxon>Cellvibrionales</taxon>
        <taxon>Microbulbiferaceae</taxon>
        <taxon>Microbulbifer</taxon>
    </lineage>
</organism>
<dbReference type="CDD" id="cd11537">
    <property type="entry name" value="NTP-PPase_RS21-C6_like"/>
    <property type="match status" value="1"/>
</dbReference>
<dbReference type="GO" id="GO:0009143">
    <property type="term" value="P:nucleoside triphosphate catabolic process"/>
    <property type="evidence" value="ECO:0007669"/>
    <property type="project" value="InterPro"/>
</dbReference>
<comment type="caution">
    <text evidence="1">The sequence shown here is derived from an EMBL/GenBank/DDBJ whole genome shotgun (WGS) entry which is preliminary data.</text>
</comment>
<protein>
    <submittedName>
        <fullName evidence="1">Nucleotide pyrophosphohydrolase</fullName>
    </submittedName>
</protein>
<dbReference type="Gene3D" id="1.10.287.1080">
    <property type="entry name" value="MazG-like"/>
    <property type="match status" value="1"/>
</dbReference>
<dbReference type="EMBL" id="JALBWM010000087">
    <property type="protein sequence ID" value="MCO1335863.1"/>
    <property type="molecule type" value="Genomic_DNA"/>
</dbReference>
<dbReference type="InterPro" id="IPR052555">
    <property type="entry name" value="dCTP_Pyrophosphatase"/>
</dbReference>
<dbReference type="PIRSF" id="PIRSF029826">
    <property type="entry name" value="UCP029826_pph"/>
    <property type="match status" value="1"/>
</dbReference>
<sequence length="112" mass="12481">MKTPEILQAFDEIAEARGWQSLHTPKNLTMALAVEVAELSRHFQWREDGEIRALMAGENSEQVAAELADIQMYLSKLTAVLGVDMDAALHRKIAENHHRCAAALLDEGADER</sequence>
<name>A0A9X2J639_9GAMM</name>
<dbReference type="RefSeq" id="WP_252470973.1">
    <property type="nucleotide sequence ID" value="NZ_JALBWM010000087.1"/>
</dbReference>
<gene>
    <name evidence="1" type="ORF">MO867_16125</name>
</gene>
<dbReference type="GO" id="GO:0047429">
    <property type="term" value="F:nucleoside triphosphate diphosphatase activity"/>
    <property type="evidence" value="ECO:0007669"/>
    <property type="project" value="InterPro"/>
</dbReference>
<dbReference type="InterPro" id="IPR025984">
    <property type="entry name" value="DCTPP"/>
</dbReference>
<accession>A0A9X2J639</accession>
<dbReference type="PANTHER" id="PTHR46523">
    <property type="entry name" value="DCTP PYROPHOSPHATASE 1"/>
    <property type="match status" value="1"/>
</dbReference>
<reference evidence="1" key="1">
    <citation type="journal article" date="2022" name="Arch. Microbiol.">
        <title>Microbulbifer okhotskensis sp. nov., isolated from a deep bottom sediment of the Okhotsk Sea.</title>
        <authorList>
            <person name="Romanenko L."/>
            <person name="Kurilenko V."/>
            <person name="Otstavnykh N."/>
            <person name="Velansky P."/>
            <person name="Isaeva M."/>
            <person name="Mikhailov V."/>
        </authorList>
    </citation>
    <scope>NUCLEOTIDE SEQUENCE</scope>
    <source>
        <strain evidence="1">OS29</strain>
    </source>
</reference>
<keyword evidence="2" id="KW-1185">Reference proteome</keyword>
<proteinExistence type="predicted"/>
<dbReference type="Proteomes" id="UP001139028">
    <property type="component" value="Unassembled WGS sequence"/>
</dbReference>